<sequence length="204" mass="23290">MQFSINKEFASRYNTYRKNEELQKLKERYGDVELKNKDKTDDIESDGESATGSSDSSTSSSDDDTNSSSAEREHEDFLRLYEALCKNDPQLNDPSKQWFRDSEDRSESDLQKPIPDEFVDSNDTALPETVTDKQGLKKKKTKKSDKHNVVTLRDYDRQFLLEDGGLEEESQAVQAGKIAKLESDVLLDELDKSDTNKSKALFLQ</sequence>
<feature type="compositionally biased region" description="Basic residues" evidence="1">
    <location>
        <begin position="136"/>
        <end position="145"/>
    </location>
</feature>
<dbReference type="Proteomes" id="UP000728185">
    <property type="component" value="Unassembled WGS sequence"/>
</dbReference>
<reference evidence="2" key="1">
    <citation type="submission" date="2019-05" db="EMBL/GenBank/DDBJ databases">
        <title>Annotation for the trematode Fasciolopsis buski.</title>
        <authorList>
            <person name="Choi Y.-J."/>
        </authorList>
    </citation>
    <scope>NUCLEOTIDE SEQUENCE</scope>
    <source>
        <strain evidence="2">HT</strain>
        <tissue evidence="2">Whole worm</tissue>
    </source>
</reference>
<keyword evidence="3" id="KW-1185">Reference proteome</keyword>
<feature type="compositionally biased region" description="Low complexity" evidence="1">
    <location>
        <begin position="48"/>
        <end position="60"/>
    </location>
</feature>
<evidence type="ECO:0000313" key="3">
    <source>
        <dbReference type="Proteomes" id="UP000728185"/>
    </source>
</evidence>
<gene>
    <name evidence="2" type="ORF">FBUS_09422</name>
</gene>
<organism evidence="2 3">
    <name type="scientific">Fasciolopsis buskii</name>
    <dbReference type="NCBI Taxonomy" id="27845"/>
    <lineage>
        <taxon>Eukaryota</taxon>
        <taxon>Metazoa</taxon>
        <taxon>Spiralia</taxon>
        <taxon>Lophotrochozoa</taxon>
        <taxon>Platyhelminthes</taxon>
        <taxon>Trematoda</taxon>
        <taxon>Digenea</taxon>
        <taxon>Plagiorchiida</taxon>
        <taxon>Echinostomata</taxon>
        <taxon>Echinostomatoidea</taxon>
        <taxon>Fasciolidae</taxon>
        <taxon>Fasciolopsis</taxon>
    </lineage>
</organism>
<dbReference type="OrthoDB" id="6129702at2759"/>
<dbReference type="InterPro" id="IPR018034">
    <property type="entry name" value="Kri1"/>
</dbReference>
<evidence type="ECO:0000313" key="2">
    <source>
        <dbReference type="EMBL" id="KAA0195221.1"/>
    </source>
</evidence>
<feature type="compositionally biased region" description="Basic and acidic residues" evidence="1">
    <location>
        <begin position="98"/>
        <end position="110"/>
    </location>
</feature>
<feature type="compositionally biased region" description="Basic and acidic residues" evidence="1">
    <location>
        <begin position="17"/>
        <end position="42"/>
    </location>
</feature>
<dbReference type="PANTHER" id="PTHR14490:SF5">
    <property type="entry name" value="PROTEIN KRI1 HOMOLOG"/>
    <property type="match status" value="1"/>
</dbReference>
<feature type="compositionally biased region" description="Basic and acidic residues" evidence="1">
    <location>
        <begin position="70"/>
        <end position="79"/>
    </location>
</feature>
<proteinExistence type="predicted"/>
<protein>
    <submittedName>
        <fullName evidence="2">Protein KRI1</fullName>
    </submittedName>
</protein>
<dbReference type="GO" id="GO:0005730">
    <property type="term" value="C:nucleolus"/>
    <property type="evidence" value="ECO:0007669"/>
    <property type="project" value="TreeGrafter"/>
</dbReference>
<dbReference type="EMBL" id="LUCM01003862">
    <property type="protein sequence ID" value="KAA0195221.1"/>
    <property type="molecule type" value="Genomic_DNA"/>
</dbReference>
<dbReference type="AlphaFoldDB" id="A0A8E0RY65"/>
<accession>A0A8E0RY65</accession>
<dbReference type="PANTHER" id="PTHR14490">
    <property type="entry name" value="ZINC FINGER, ZZ TYPE"/>
    <property type="match status" value="1"/>
</dbReference>
<name>A0A8E0RY65_9TREM</name>
<dbReference type="GO" id="GO:0000447">
    <property type="term" value="P:endonucleolytic cleavage in ITS1 to separate SSU-rRNA from 5.8S rRNA and LSU-rRNA from tricistronic rRNA transcript (SSU-rRNA, 5.8S rRNA, LSU-rRNA)"/>
    <property type="evidence" value="ECO:0007669"/>
    <property type="project" value="TreeGrafter"/>
</dbReference>
<feature type="region of interest" description="Disordered" evidence="1">
    <location>
        <begin position="16"/>
        <end position="147"/>
    </location>
</feature>
<dbReference type="GO" id="GO:0030686">
    <property type="term" value="C:90S preribosome"/>
    <property type="evidence" value="ECO:0007669"/>
    <property type="project" value="TreeGrafter"/>
</dbReference>
<comment type="caution">
    <text evidence="2">The sequence shown here is derived from an EMBL/GenBank/DDBJ whole genome shotgun (WGS) entry which is preliminary data.</text>
</comment>
<evidence type="ECO:0000256" key="1">
    <source>
        <dbReference type="SAM" id="MobiDB-lite"/>
    </source>
</evidence>